<keyword evidence="5 8" id="KW-1133">Transmembrane helix</keyword>
<dbReference type="GeneID" id="105436867"/>
<evidence type="ECO:0000256" key="5">
    <source>
        <dbReference type="ARBA" id="ARBA00022989"/>
    </source>
</evidence>
<dbReference type="SMART" id="SM00082">
    <property type="entry name" value="LRRCT"/>
    <property type="match status" value="1"/>
</dbReference>
<dbReference type="RefSeq" id="XP_011661189.2">
    <property type="nucleotide sequence ID" value="XM_011662887.2"/>
</dbReference>
<dbReference type="KEGG" id="spu:105436867"/>
<keyword evidence="7" id="KW-0325">Glycoprotein</keyword>
<keyword evidence="6 8" id="KW-0472">Membrane</keyword>
<evidence type="ECO:0000256" key="4">
    <source>
        <dbReference type="ARBA" id="ARBA00022729"/>
    </source>
</evidence>
<evidence type="ECO:0000256" key="2">
    <source>
        <dbReference type="ARBA" id="ARBA00022614"/>
    </source>
</evidence>
<dbReference type="SUPFAM" id="SSF52200">
    <property type="entry name" value="Toll/Interleukin receptor TIR domain"/>
    <property type="match status" value="1"/>
</dbReference>
<keyword evidence="4" id="KW-0732">Signal</keyword>
<dbReference type="InterPro" id="IPR000483">
    <property type="entry name" value="Cys-rich_flank_reg_C"/>
</dbReference>
<dbReference type="Gene3D" id="3.40.50.10140">
    <property type="entry name" value="Toll/interleukin-1 receptor homology (TIR) domain"/>
    <property type="match status" value="1"/>
</dbReference>
<dbReference type="InterPro" id="IPR000157">
    <property type="entry name" value="TIR_dom"/>
</dbReference>
<dbReference type="SMART" id="SM00255">
    <property type="entry name" value="TIR"/>
    <property type="match status" value="1"/>
</dbReference>
<protein>
    <recommendedName>
        <fullName evidence="9">TIR domain-containing protein</fullName>
    </recommendedName>
</protein>
<dbReference type="Pfam" id="PF01582">
    <property type="entry name" value="TIR"/>
    <property type="match status" value="1"/>
</dbReference>
<keyword evidence="2" id="KW-0433">Leucine-rich repeat</keyword>
<evidence type="ECO:0000313" key="11">
    <source>
        <dbReference type="Proteomes" id="UP000007110"/>
    </source>
</evidence>
<dbReference type="AlphaFoldDB" id="A0A7M7HC02"/>
<reference evidence="10" key="2">
    <citation type="submission" date="2021-01" db="UniProtKB">
        <authorList>
            <consortium name="EnsemblMetazoa"/>
        </authorList>
    </citation>
    <scope>IDENTIFICATION</scope>
</reference>
<dbReference type="GO" id="GO:0005886">
    <property type="term" value="C:plasma membrane"/>
    <property type="evidence" value="ECO:0007669"/>
    <property type="project" value="UniProtKB-SubCell"/>
</dbReference>
<dbReference type="OrthoDB" id="6138589at2759"/>
<evidence type="ECO:0000256" key="8">
    <source>
        <dbReference type="SAM" id="Phobius"/>
    </source>
</evidence>
<dbReference type="GO" id="GO:0007165">
    <property type="term" value="P:signal transduction"/>
    <property type="evidence" value="ECO:0007669"/>
    <property type="project" value="InterPro"/>
</dbReference>
<evidence type="ECO:0000256" key="6">
    <source>
        <dbReference type="ARBA" id="ARBA00023136"/>
    </source>
</evidence>
<feature type="transmembrane region" description="Helical" evidence="8">
    <location>
        <begin position="61"/>
        <end position="82"/>
    </location>
</feature>
<dbReference type="PANTHER" id="PTHR24368:SF210">
    <property type="entry name" value="SURFACE ANTIGEN BSPA-LIKE"/>
    <property type="match status" value="1"/>
</dbReference>
<dbReference type="Gene3D" id="3.80.10.10">
    <property type="entry name" value="Ribonuclease Inhibitor"/>
    <property type="match status" value="1"/>
</dbReference>
<evidence type="ECO:0000259" key="9">
    <source>
        <dbReference type="PROSITE" id="PS50104"/>
    </source>
</evidence>
<evidence type="ECO:0000313" key="10">
    <source>
        <dbReference type="EnsemblMetazoa" id="XP_011661189"/>
    </source>
</evidence>
<dbReference type="InParanoid" id="A0A7M7HC02"/>
<keyword evidence="3 8" id="KW-0812">Transmembrane</keyword>
<feature type="domain" description="TIR" evidence="9">
    <location>
        <begin position="114"/>
        <end position="256"/>
    </location>
</feature>
<proteinExistence type="predicted"/>
<accession>A0A7M7HC02</accession>
<evidence type="ECO:0000256" key="1">
    <source>
        <dbReference type="ARBA" id="ARBA00004251"/>
    </source>
</evidence>
<dbReference type="PROSITE" id="PS50104">
    <property type="entry name" value="TIR"/>
    <property type="match status" value="1"/>
</dbReference>
<dbReference type="InterPro" id="IPR031283">
    <property type="entry name" value="AMIGO"/>
</dbReference>
<keyword evidence="11" id="KW-1185">Reference proteome</keyword>
<comment type="subcellular location">
    <subcellularLocation>
        <location evidence="1">Cell membrane</location>
        <topology evidence="1">Single-pass type I membrane protein</topology>
    </subcellularLocation>
</comment>
<dbReference type="InterPro" id="IPR035897">
    <property type="entry name" value="Toll_tir_struct_dom_sf"/>
</dbReference>
<dbReference type="EnsemblMetazoa" id="XM_011662887">
    <property type="protein sequence ID" value="XP_011661189"/>
    <property type="gene ID" value="LOC105436867"/>
</dbReference>
<sequence length="269" mass="31418">MNPIDCNCDLSWFLGWLSGPLSLIDDDDDDDKMTCSSASLEPLRGKNLIDFNPGEFCSINIVLVCLPTLATICLICIVALVYHYRWPLRYRLFLVKLAVLGYKVMRDARDHNDYEFDLNVIFYDDDEDWIREHLQPALVERLPQFQRNVFGDEDLVLGMHYLESVDYVVSHSYKTVVVLSSAAVRDRWFILKFRTAMDHVSDTLTEFVVVVFLEDIPDDEMPFLARLYLSDGRPYIHWTEDVRGHEYFFDKLTKSLTINLRTNDRIPNV</sequence>
<dbReference type="InterPro" id="IPR032675">
    <property type="entry name" value="LRR_dom_sf"/>
</dbReference>
<dbReference type="OMA" id="HTMRLEV"/>
<evidence type="ECO:0000256" key="7">
    <source>
        <dbReference type="ARBA" id="ARBA00023180"/>
    </source>
</evidence>
<name>A0A7M7HC02_STRPU</name>
<organism evidence="10 11">
    <name type="scientific">Strongylocentrotus purpuratus</name>
    <name type="common">Purple sea urchin</name>
    <dbReference type="NCBI Taxonomy" id="7668"/>
    <lineage>
        <taxon>Eukaryota</taxon>
        <taxon>Metazoa</taxon>
        <taxon>Echinodermata</taxon>
        <taxon>Eleutherozoa</taxon>
        <taxon>Echinozoa</taxon>
        <taxon>Echinoidea</taxon>
        <taxon>Euechinoidea</taxon>
        <taxon>Echinacea</taxon>
        <taxon>Camarodonta</taxon>
        <taxon>Echinidea</taxon>
        <taxon>Strongylocentrotidae</taxon>
        <taxon>Strongylocentrotus</taxon>
    </lineage>
</organism>
<dbReference type="Proteomes" id="UP000007110">
    <property type="component" value="Unassembled WGS sequence"/>
</dbReference>
<evidence type="ECO:0000256" key="3">
    <source>
        <dbReference type="ARBA" id="ARBA00022692"/>
    </source>
</evidence>
<dbReference type="PANTHER" id="PTHR24368">
    <property type="entry name" value="AMPHOTERIN-INDUCED PROTEIN"/>
    <property type="match status" value="1"/>
</dbReference>
<reference evidence="11" key="1">
    <citation type="submission" date="2015-02" db="EMBL/GenBank/DDBJ databases">
        <title>Genome sequencing for Strongylocentrotus purpuratus.</title>
        <authorList>
            <person name="Murali S."/>
            <person name="Liu Y."/>
            <person name="Vee V."/>
            <person name="English A."/>
            <person name="Wang M."/>
            <person name="Skinner E."/>
            <person name="Han Y."/>
            <person name="Muzny D.M."/>
            <person name="Worley K.C."/>
            <person name="Gibbs R.A."/>
        </authorList>
    </citation>
    <scope>NUCLEOTIDE SEQUENCE</scope>
</reference>